<sequence>MSEPEGDLAQITRDDEARGGARGRRGPRLSGCLPVLVVLAIIVGLGYVGVTKGQEALEDYFADPADYSGPGRGEVAFQVAEGDTVAEIGRKLKDQDVVASVEAFIETANGDDRATGIQVGYYELRRKMASTEALSVLVDPGNLVNTTVTVPEGLRVVDVVDILAEETEFPRQRFEAVLDEPGRIGLPDYAGGDPEGYLFPSTYAFSPEDTPLTMLTAMVDRWRQAADDADLEAAAEALGYTPHELMTVASLVEAEGRGDDMPKVARVIYNRLENPDTSGTNGLLQIDAAVNFALGREPIARLTTDQIESVSDSPYNTYTQPGLPPGPIEAPGDAAIAAAAAPADGPWYYYATVNLETGETKFTESYEEFLGFRAELDEYCATQSDRC</sequence>
<evidence type="ECO:0000256" key="1">
    <source>
        <dbReference type="ARBA" id="ARBA00022475"/>
    </source>
</evidence>
<keyword evidence="5 7" id="KW-0456">Lyase</keyword>
<keyword evidence="3 7" id="KW-1133">Transmembrane helix</keyword>
<comment type="function">
    <text evidence="7">Functions as a peptidoglycan terminase that cleaves nascent peptidoglycan strands endolytically to terminate their elongation.</text>
</comment>
<proteinExistence type="inferred from homology"/>
<feature type="region of interest" description="Disordered" evidence="8">
    <location>
        <begin position="1"/>
        <end position="25"/>
    </location>
</feature>
<feature type="transmembrane region" description="Helical" evidence="7">
    <location>
        <begin position="32"/>
        <end position="50"/>
    </location>
</feature>
<dbReference type="Proteomes" id="UP000679307">
    <property type="component" value="Chromosome"/>
</dbReference>
<name>A0ABX8EIN9_9ACTN</name>
<dbReference type="EC" id="4.2.2.29" evidence="7"/>
<reference evidence="9 10" key="1">
    <citation type="submission" date="2021-05" db="EMBL/GenBank/DDBJ databases">
        <title>Complete genome of Nocardioides aquaticus KCTC 9944T isolated from meromictic and hypersaline Ekho Lake, Antarctica.</title>
        <authorList>
            <person name="Hwang K."/>
            <person name="Kim K.M."/>
            <person name="Choe H."/>
        </authorList>
    </citation>
    <scope>NUCLEOTIDE SEQUENCE [LARGE SCALE GENOMIC DNA]</scope>
    <source>
        <strain evidence="9 10">KCTC 9944</strain>
    </source>
</reference>
<keyword evidence="2 7" id="KW-0812">Transmembrane</keyword>
<dbReference type="PANTHER" id="PTHR30518">
    <property type="entry name" value="ENDOLYTIC MUREIN TRANSGLYCOSYLASE"/>
    <property type="match status" value="1"/>
</dbReference>
<evidence type="ECO:0000256" key="2">
    <source>
        <dbReference type="ARBA" id="ARBA00022692"/>
    </source>
</evidence>
<evidence type="ECO:0000256" key="7">
    <source>
        <dbReference type="HAMAP-Rule" id="MF_02065"/>
    </source>
</evidence>
<gene>
    <name evidence="7 9" type="primary">mltG</name>
    <name evidence="9" type="ORF">ENKNEFLB_02764</name>
</gene>
<evidence type="ECO:0000256" key="6">
    <source>
        <dbReference type="ARBA" id="ARBA00023316"/>
    </source>
</evidence>
<evidence type="ECO:0000313" key="10">
    <source>
        <dbReference type="Proteomes" id="UP000679307"/>
    </source>
</evidence>
<dbReference type="GO" id="GO:0016829">
    <property type="term" value="F:lyase activity"/>
    <property type="evidence" value="ECO:0007669"/>
    <property type="project" value="UniProtKB-KW"/>
</dbReference>
<dbReference type="RefSeq" id="WP_214055926.1">
    <property type="nucleotide sequence ID" value="NZ_BAAAHS010000109.1"/>
</dbReference>
<keyword evidence="4 7" id="KW-0472">Membrane</keyword>
<evidence type="ECO:0000256" key="5">
    <source>
        <dbReference type="ARBA" id="ARBA00023239"/>
    </source>
</evidence>
<keyword evidence="1 7" id="KW-1003">Cell membrane</keyword>
<dbReference type="Gene3D" id="3.30.1490.480">
    <property type="entry name" value="Endolytic murein transglycosylase"/>
    <property type="match status" value="1"/>
</dbReference>
<dbReference type="EMBL" id="CP075371">
    <property type="protein sequence ID" value="QVT80369.1"/>
    <property type="molecule type" value="Genomic_DNA"/>
</dbReference>
<dbReference type="Pfam" id="PF02618">
    <property type="entry name" value="YceG"/>
    <property type="match status" value="1"/>
</dbReference>
<comment type="catalytic activity">
    <reaction evidence="7">
        <text>a peptidoglycan chain = a peptidoglycan chain with N-acetyl-1,6-anhydromuramyl-[peptide] at the reducing end + a peptidoglycan chain with N-acetylglucosamine at the non-reducing end.</text>
        <dbReference type="EC" id="4.2.2.29"/>
    </reaction>
</comment>
<protein>
    <recommendedName>
        <fullName evidence="7">Endolytic murein transglycosylase</fullName>
        <ecNumber evidence="7">4.2.2.29</ecNumber>
    </recommendedName>
    <alternativeName>
        <fullName evidence="7">Peptidoglycan lytic transglycosylase</fullName>
    </alternativeName>
    <alternativeName>
        <fullName evidence="7">Peptidoglycan polymerization terminase</fullName>
    </alternativeName>
</protein>
<evidence type="ECO:0000256" key="8">
    <source>
        <dbReference type="SAM" id="MobiDB-lite"/>
    </source>
</evidence>
<dbReference type="NCBIfam" id="TIGR00247">
    <property type="entry name" value="endolytic transglycosylase MltG"/>
    <property type="match status" value="1"/>
</dbReference>
<feature type="site" description="Important for catalytic activity" evidence="7">
    <location>
        <position position="255"/>
    </location>
</feature>
<comment type="subcellular location">
    <subcellularLocation>
        <location evidence="7">Cell membrane</location>
        <topology evidence="7">Single-pass membrane protein</topology>
    </subcellularLocation>
</comment>
<accession>A0ABX8EIN9</accession>
<evidence type="ECO:0000313" key="9">
    <source>
        <dbReference type="EMBL" id="QVT80369.1"/>
    </source>
</evidence>
<comment type="similarity">
    <text evidence="7">Belongs to the transglycosylase MltG family.</text>
</comment>
<evidence type="ECO:0000256" key="3">
    <source>
        <dbReference type="ARBA" id="ARBA00022989"/>
    </source>
</evidence>
<dbReference type="HAMAP" id="MF_02065">
    <property type="entry name" value="MltG"/>
    <property type="match status" value="1"/>
</dbReference>
<organism evidence="9 10">
    <name type="scientific">Nocardioides aquaticus</name>
    <dbReference type="NCBI Taxonomy" id="160826"/>
    <lineage>
        <taxon>Bacteria</taxon>
        <taxon>Bacillati</taxon>
        <taxon>Actinomycetota</taxon>
        <taxon>Actinomycetes</taxon>
        <taxon>Propionibacteriales</taxon>
        <taxon>Nocardioidaceae</taxon>
        <taxon>Nocardioides</taxon>
    </lineage>
</organism>
<dbReference type="InterPro" id="IPR003770">
    <property type="entry name" value="MLTG-like"/>
</dbReference>
<dbReference type="PANTHER" id="PTHR30518:SF2">
    <property type="entry name" value="ENDOLYTIC MUREIN TRANSGLYCOSYLASE"/>
    <property type="match status" value="1"/>
</dbReference>
<keyword evidence="10" id="KW-1185">Reference proteome</keyword>
<keyword evidence="6 7" id="KW-0961">Cell wall biogenesis/degradation</keyword>
<evidence type="ECO:0000256" key="4">
    <source>
        <dbReference type="ARBA" id="ARBA00023136"/>
    </source>
</evidence>